<dbReference type="SUPFAM" id="SSF46689">
    <property type="entry name" value="Homeodomain-like"/>
    <property type="match status" value="1"/>
</dbReference>
<sequence length="235" mass="25272">MSSPAADPARRRRKDARPQELLEAALALFVDKGFAATRAEEVAQAAGVSKGTLYLYFQSKEDLLKAVISHFVSQRIAATLGEIAQHTGPCGPVLRQGLADWWIEAHDSPAAGVFKLIISEVRNFPEIGRFYAQEVVEPAHAMLAALIRRGIASGEFRPLDPDLVVHSLILPLVMLCVHRHSLAPCVSPLSADAAQFIRHHVNLVVDGLQTGAPGLPPQDSACCGPSTRSLEPPSP</sequence>
<accession>A0ABU9B8K6</accession>
<dbReference type="Pfam" id="PF16859">
    <property type="entry name" value="TetR_C_11"/>
    <property type="match status" value="1"/>
</dbReference>
<gene>
    <name evidence="7" type="ORF">AACH11_09620</name>
</gene>
<evidence type="ECO:0000256" key="3">
    <source>
        <dbReference type="ARBA" id="ARBA00023163"/>
    </source>
</evidence>
<dbReference type="PROSITE" id="PS50977">
    <property type="entry name" value="HTH_TETR_2"/>
    <property type="match status" value="1"/>
</dbReference>
<dbReference type="EMBL" id="JBBUTF010000007">
    <property type="protein sequence ID" value="MEK8026216.1"/>
    <property type="molecule type" value="Genomic_DNA"/>
</dbReference>
<feature type="DNA-binding region" description="H-T-H motif" evidence="4">
    <location>
        <begin position="38"/>
        <end position="57"/>
    </location>
</feature>
<dbReference type="PANTHER" id="PTHR30055:SF234">
    <property type="entry name" value="HTH-TYPE TRANSCRIPTIONAL REGULATOR BETI"/>
    <property type="match status" value="1"/>
</dbReference>
<evidence type="ECO:0000313" key="8">
    <source>
        <dbReference type="Proteomes" id="UP001368500"/>
    </source>
</evidence>
<evidence type="ECO:0000256" key="2">
    <source>
        <dbReference type="ARBA" id="ARBA00023125"/>
    </source>
</evidence>
<dbReference type="InterPro" id="IPR009057">
    <property type="entry name" value="Homeodomain-like_sf"/>
</dbReference>
<evidence type="ECO:0000256" key="4">
    <source>
        <dbReference type="PROSITE-ProRule" id="PRU00335"/>
    </source>
</evidence>
<reference evidence="7 8" key="1">
    <citation type="submission" date="2024-04" db="EMBL/GenBank/DDBJ databases">
        <title>Novel species of the genus Ideonella isolated from streams.</title>
        <authorList>
            <person name="Lu H."/>
        </authorList>
    </citation>
    <scope>NUCLEOTIDE SEQUENCE [LARGE SCALE GENOMIC DNA]</scope>
    <source>
        <strain evidence="7 8">BYS139W</strain>
    </source>
</reference>
<evidence type="ECO:0000256" key="1">
    <source>
        <dbReference type="ARBA" id="ARBA00023015"/>
    </source>
</evidence>
<evidence type="ECO:0000256" key="5">
    <source>
        <dbReference type="SAM" id="MobiDB-lite"/>
    </source>
</evidence>
<protein>
    <submittedName>
        <fullName evidence="7">TetR/AcrR family transcriptional regulator</fullName>
    </submittedName>
</protein>
<dbReference type="Proteomes" id="UP001368500">
    <property type="component" value="Unassembled WGS sequence"/>
</dbReference>
<keyword evidence="8" id="KW-1185">Reference proteome</keyword>
<dbReference type="PANTHER" id="PTHR30055">
    <property type="entry name" value="HTH-TYPE TRANSCRIPTIONAL REGULATOR RUTR"/>
    <property type="match status" value="1"/>
</dbReference>
<dbReference type="Pfam" id="PF00440">
    <property type="entry name" value="TetR_N"/>
    <property type="match status" value="1"/>
</dbReference>
<dbReference type="InterPro" id="IPR001647">
    <property type="entry name" value="HTH_TetR"/>
</dbReference>
<keyword evidence="2 4" id="KW-0238">DNA-binding</keyword>
<keyword evidence="1" id="KW-0805">Transcription regulation</keyword>
<organism evidence="7 8">
    <name type="scientific">Pseudaquabacterium rugosum</name>
    <dbReference type="NCBI Taxonomy" id="2984194"/>
    <lineage>
        <taxon>Bacteria</taxon>
        <taxon>Pseudomonadati</taxon>
        <taxon>Pseudomonadota</taxon>
        <taxon>Betaproteobacteria</taxon>
        <taxon>Burkholderiales</taxon>
        <taxon>Sphaerotilaceae</taxon>
        <taxon>Pseudaquabacterium</taxon>
    </lineage>
</organism>
<dbReference type="SUPFAM" id="SSF48498">
    <property type="entry name" value="Tetracyclin repressor-like, C-terminal domain"/>
    <property type="match status" value="1"/>
</dbReference>
<comment type="caution">
    <text evidence="7">The sequence shown here is derived from an EMBL/GenBank/DDBJ whole genome shotgun (WGS) entry which is preliminary data.</text>
</comment>
<dbReference type="Gene3D" id="1.10.357.10">
    <property type="entry name" value="Tetracycline Repressor, domain 2"/>
    <property type="match status" value="1"/>
</dbReference>
<dbReference type="PRINTS" id="PR00455">
    <property type="entry name" value="HTHTETR"/>
</dbReference>
<dbReference type="InterPro" id="IPR050109">
    <property type="entry name" value="HTH-type_TetR-like_transc_reg"/>
</dbReference>
<keyword evidence="3" id="KW-0804">Transcription</keyword>
<feature type="domain" description="HTH tetR-type" evidence="6">
    <location>
        <begin position="15"/>
        <end position="75"/>
    </location>
</feature>
<name>A0ABU9B8K6_9BURK</name>
<dbReference type="InterPro" id="IPR011075">
    <property type="entry name" value="TetR_C"/>
</dbReference>
<evidence type="ECO:0000259" key="6">
    <source>
        <dbReference type="PROSITE" id="PS50977"/>
    </source>
</evidence>
<dbReference type="InterPro" id="IPR036271">
    <property type="entry name" value="Tet_transcr_reg_TetR-rel_C_sf"/>
</dbReference>
<evidence type="ECO:0000313" key="7">
    <source>
        <dbReference type="EMBL" id="MEK8026216.1"/>
    </source>
</evidence>
<dbReference type="RefSeq" id="WP_341373997.1">
    <property type="nucleotide sequence ID" value="NZ_JBBUTF010000007.1"/>
</dbReference>
<feature type="region of interest" description="Disordered" evidence="5">
    <location>
        <begin position="216"/>
        <end position="235"/>
    </location>
</feature>
<proteinExistence type="predicted"/>